<dbReference type="EMBL" id="ML996338">
    <property type="protein sequence ID" value="KAF2727335.1"/>
    <property type="molecule type" value="Genomic_DNA"/>
</dbReference>
<feature type="compositionally biased region" description="Pro residues" evidence="1">
    <location>
        <begin position="45"/>
        <end position="62"/>
    </location>
</feature>
<dbReference type="OrthoDB" id="4196148at2759"/>
<reference evidence="2" key="1">
    <citation type="journal article" date="2020" name="Stud. Mycol.">
        <title>101 Dothideomycetes genomes: a test case for predicting lifestyles and emergence of pathogens.</title>
        <authorList>
            <person name="Haridas S."/>
            <person name="Albert R."/>
            <person name="Binder M."/>
            <person name="Bloem J."/>
            <person name="Labutti K."/>
            <person name="Salamov A."/>
            <person name="Andreopoulos B."/>
            <person name="Baker S."/>
            <person name="Barry K."/>
            <person name="Bills G."/>
            <person name="Bluhm B."/>
            <person name="Cannon C."/>
            <person name="Castanera R."/>
            <person name="Culley D."/>
            <person name="Daum C."/>
            <person name="Ezra D."/>
            <person name="Gonzalez J."/>
            <person name="Henrissat B."/>
            <person name="Kuo A."/>
            <person name="Liang C."/>
            <person name="Lipzen A."/>
            <person name="Lutzoni F."/>
            <person name="Magnuson J."/>
            <person name="Mondo S."/>
            <person name="Nolan M."/>
            <person name="Ohm R."/>
            <person name="Pangilinan J."/>
            <person name="Park H.-J."/>
            <person name="Ramirez L."/>
            <person name="Alfaro M."/>
            <person name="Sun H."/>
            <person name="Tritt A."/>
            <person name="Yoshinaga Y."/>
            <person name="Zwiers L.-H."/>
            <person name="Turgeon B."/>
            <person name="Goodwin S."/>
            <person name="Spatafora J."/>
            <person name="Crous P."/>
            <person name="Grigoriev I."/>
        </authorList>
    </citation>
    <scope>NUCLEOTIDE SEQUENCE</scope>
    <source>
        <strain evidence="2">CBS 125425</strain>
    </source>
</reference>
<comment type="caution">
    <text evidence="2">The sequence shown here is derived from an EMBL/GenBank/DDBJ whole genome shotgun (WGS) entry which is preliminary data.</text>
</comment>
<gene>
    <name evidence="2" type="ORF">EJ04DRAFT_582095</name>
</gene>
<protein>
    <submittedName>
        <fullName evidence="2">Uncharacterized protein</fullName>
    </submittedName>
</protein>
<evidence type="ECO:0000256" key="1">
    <source>
        <dbReference type="SAM" id="MobiDB-lite"/>
    </source>
</evidence>
<feature type="region of interest" description="Disordered" evidence="1">
    <location>
        <begin position="1"/>
        <end position="67"/>
    </location>
</feature>
<evidence type="ECO:0000313" key="3">
    <source>
        <dbReference type="Proteomes" id="UP000799444"/>
    </source>
</evidence>
<proteinExistence type="predicted"/>
<dbReference type="Proteomes" id="UP000799444">
    <property type="component" value="Unassembled WGS sequence"/>
</dbReference>
<name>A0A9P4UWN0_9PLEO</name>
<sequence>MSSAKRPPTPDDPIPTYAESSQYPPLLPPQPPSSSSSQAANTIDAPPPPYASLPPSTTPPAPTTFSLTPTTPFIHALSGPPLYHISPSLLTRTPTFRLRRLRPRDISHPDPHLLPFDRSDTLYEVSRTPGVSDEVQMRGLRRGCVQGVVWMKFGVRNWRVRHVVGRSGRGVEVLKVRRGKGTGRGEGEGEWRDKEGRVVAREVVREGVGGEVVMTVEVLPELDQVWRELVVCLWAARLWIACGEEKTAALG</sequence>
<accession>A0A9P4UWN0</accession>
<evidence type="ECO:0000313" key="2">
    <source>
        <dbReference type="EMBL" id="KAF2727335.1"/>
    </source>
</evidence>
<keyword evidence="3" id="KW-1185">Reference proteome</keyword>
<organism evidence="2 3">
    <name type="scientific">Polyplosphaeria fusca</name>
    <dbReference type="NCBI Taxonomy" id="682080"/>
    <lineage>
        <taxon>Eukaryota</taxon>
        <taxon>Fungi</taxon>
        <taxon>Dikarya</taxon>
        <taxon>Ascomycota</taxon>
        <taxon>Pezizomycotina</taxon>
        <taxon>Dothideomycetes</taxon>
        <taxon>Pleosporomycetidae</taxon>
        <taxon>Pleosporales</taxon>
        <taxon>Tetraplosphaeriaceae</taxon>
        <taxon>Polyplosphaeria</taxon>
    </lineage>
</organism>
<dbReference type="AlphaFoldDB" id="A0A9P4UWN0"/>